<dbReference type="InterPro" id="IPR009822">
    <property type="entry name" value="YaeQ"/>
</dbReference>
<reference evidence="1 2" key="1">
    <citation type="journal article" date="2005" name="Int. J. Syst. Evol. Microbiol.">
        <title>Nitrincola lacisaponensis gen. nov., sp. nov., a novel alkaliphilic bacterium isolated from an alkaline, saline lake.</title>
        <authorList>
            <person name="Dimitriu P.A."/>
            <person name="Shukla S.K."/>
            <person name="Conradt J."/>
            <person name="Marquez M.C."/>
            <person name="Ventosa A."/>
            <person name="Maglia A."/>
            <person name="Peyton B.M."/>
            <person name="Pinkart H.C."/>
            <person name="Mormile M.R."/>
        </authorList>
    </citation>
    <scope>NUCLEOTIDE SEQUENCE [LARGE SCALE GENOMIC DNA]</scope>
    <source>
        <strain evidence="1 2">4CA</strain>
    </source>
</reference>
<dbReference type="PIRSF" id="PIRSF011484">
    <property type="entry name" value="YaeQ"/>
    <property type="match status" value="1"/>
</dbReference>
<dbReference type="SMART" id="SM01322">
    <property type="entry name" value="YaeQ"/>
    <property type="match status" value="1"/>
</dbReference>
<dbReference type="EMBL" id="JMSZ01000001">
    <property type="protein sequence ID" value="KDE41450.1"/>
    <property type="molecule type" value="Genomic_DNA"/>
</dbReference>
<dbReference type="InterPro" id="IPR038590">
    <property type="entry name" value="YaeQ_sf"/>
</dbReference>
<keyword evidence="2" id="KW-1185">Reference proteome</keyword>
<dbReference type="Pfam" id="PF07152">
    <property type="entry name" value="YaeQ"/>
    <property type="match status" value="1"/>
</dbReference>
<protein>
    <submittedName>
        <fullName evidence="1">YaeQ protein</fullName>
    </submittedName>
</protein>
<dbReference type="PATRIC" id="fig|267850.7.peg.130"/>
<dbReference type="AlphaFoldDB" id="A0A063Y8R1"/>
<organism evidence="1 2">
    <name type="scientific">Nitrincola lacisaponensis</name>
    <dbReference type="NCBI Taxonomy" id="267850"/>
    <lineage>
        <taxon>Bacteria</taxon>
        <taxon>Pseudomonadati</taxon>
        <taxon>Pseudomonadota</taxon>
        <taxon>Gammaproteobacteria</taxon>
        <taxon>Oceanospirillales</taxon>
        <taxon>Oceanospirillaceae</taxon>
        <taxon>Nitrincola</taxon>
    </lineage>
</organism>
<dbReference type="Proteomes" id="UP000027318">
    <property type="component" value="Unassembled WGS sequence"/>
</dbReference>
<proteinExistence type="predicted"/>
<dbReference type="PANTHER" id="PTHR38784:SF1">
    <property type="entry name" value="SUCROSE PHOSPHORYLASE"/>
    <property type="match status" value="1"/>
</dbReference>
<dbReference type="RefSeq" id="WP_036542495.1">
    <property type="nucleotide sequence ID" value="NZ_JMSZ01000001.1"/>
</dbReference>
<dbReference type="PANTHER" id="PTHR38784">
    <property type="entry name" value="SUCROSE PHOSPHORYLASE"/>
    <property type="match status" value="1"/>
</dbReference>
<gene>
    <name evidence="1" type="ORF">ADINL_0130</name>
</gene>
<evidence type="ECO:0000313" key="1">
    <source>
        <dbReference type="EMBL" id="KDE41450.1"/>
    </source>
</evidence>
<name>A0A063Y8R1_9GAMM</name>
<evidence type="ECO:0000313" key="2">
    <source>
        <dbReference type="Proteomes" id="UP000027318"/>
    </source>
</evidence>
<dbReference type="Gene3D" id="3.10.640.10">
    <property type="entry name" value="Restriction endonuclease-like alpha-beta roll domain"/>
    <property type="match status" value="1"/>
</dbReference>
<dbReference type="STRING" id="267850.ADINL_0130"/>
<sequence>MALKAQVIKAQLQIADMDRHHYQDYALHLAQHPSETDERLMIRLLAFILNASEQLEFARDLSGEGGAELWSQNLHGDIELWVLFGTPDEKWIRKASQQSRQVKIYAYGGRSVPVWWQQNAAALQRYTNLEVWQIADDSVQALGALADRRMELQCSINEGQVWITQGTESVALEPQCLKGTGV</sequence>
<comment type="caution">
    <text evidence="1">The sequence shown here is derived from an EMBL/GenBank/DDBJ whole genome shotgun (WGS) entry which is preliminary data.</text>
</comment>
<accession>A0A063Y8R1</accession>
<dbReference type="SUPFAM" id="SSF52980">
    <property type="entry name" value="Restriction endonuclease-like"/>
    <property type="match status" value="1"/>
</dbReference>
<dbReference type="InterPro" id="IPR011335">
    <property type="entry name" value="Restrct_endonuc-II-like"/>
</dbReference>
<dbReference type="OrthoDB" id="5293309at2"/>